<feature type="domain" description="Peptidase S8/S53" evidence="7">
    <location>
        <begin position="27"/>
        <end position="237"/>
    </location>
</feature>
<dbReference type="Proteomes" id="UP000014760">
    <property type="component" value="Unassembled WGS sequence"/>
</dbReference>
<evidence type="ECO:0000256" key="2">
    <source>
        <dbReference type="ARBA" id="ARBA00022670"/>
    </source>
</evidence>
<dbReference type="OMA" id="PEMWAKG"/>
<dbReference type="InterPro" id="IPR050131">
    <property type="entry name" value="Peptidase_S8_subtilisin-like"/>
</dbReference>
<keyword evidence="10" id="KW-1185">Reference proteome</keyword>
<evidence type="ECO:0000256" key="3">
    <source>
        <dbReference type="ARBA" id="ARBA00022801"/>
    </source>
</evidence>
<dbReference type="InterPro" id="IPR023827">
    <property type="entry name" value="Peptidase_S8_Asp-AS"/>
</dbReference>
<dbReference type="PROSITE" id="PS51892">
    <property type="entry name" value="SUBTILASE"/>
    <property type="match status" value="1"/>
</dbReference>
<name>R7T676_CAPTE</name>
<keyword evidence="2 5" id="KW-0645">Protease</keyword>
<evidence type="ECO:0000256" key="6">
    <source>
        <dbReference type="RuleBase" id="RU003355"/>
    </source>
</evidence>
<reference evidence="8 10" key="2">
    <citation type="journal article" date="2013" name="Nature">
        <title>Insights into bilaterian evolution from three spiralian genomes.</title>
        <authorList>
            <person name="Simakov O."/>
            <person name="Marletaz F."/>
            <person name="Cho S.J."/>
            <person name="Edsinger-Gonzales E."/>
            <person name="Havlak P."/>
            <person name="Hellsten U."/>
            <person name="Kuo D.H."/>
            <person name="Larsson T."/>
            <person name="Lv J."/>
            <person name="Arendt D."/>
            <person name="Savage R."/>
            <person name="Osoegawa K."/>
            <person name="de Jong P."/>
            <person name="Grimwood J."/>
            <person name="Chapman J.A."/>
            <person name="Shapiro H."/>
            <person name="Aerts A."/>
            <person name="Otillar R.P."/>
            <person name="Terry A.Y."/>
            <person name="Boore J.L."/>
            <person name="Grigoriev I.V."/>
            <person name="Lindberg D.R."/>
            <person name="Seaver E.C."/>
            <person name="Weisblat D.A."/>
            <person name="Putnam N.H."/>
            <person name="Rokhsar D.S."/>
        </authorList>
    </citation>
    <scope>NUCLEOTIDE SEQUENCE</scope>
    <source>
        <strain evidence="8 10">I ESC-2004</strain>
    </source>
</reference>
<feature type="non-terminal residue" evidence="8">
    <location>
        <position position="239"/>
    </location>
</feature>
<feature type="non-terminal residue" evidence="8">
    <location>
        <position position="1"/>
    </location>
</feature>
<accession>R7T676</accession>
<dbReference type="InterPro" id="IPR000209">
    <property type="entry name" value="Peptidase_S8/S53_dom"/>
</dbReference>
<reference evidence="10" key="1">
    <citation type="submission" date="2012-12" db="EMBL/GenBank/DDBJ databases">
        <authorList>
            <person name="Hellsten U."/>
            <person name="Grimwood J."/>
            <person name="Chapman J.A."/>
            <person name="Shapiro H."/>
            <person name="Aerts A."/>
            <person name="Otillar R.P."/>
            <person name="Terry A.Y."/>
            <person name="Boore J.L."/>
            <person name="Simakov O."/>
            <person name="Marletaz F."/>
            <person name="Cho S.-J."/>
            <person name="Edsinger-Gonzales E."/>
            <person name="Havlak P."/>
            <person name="Kuo D.-H."/>
            <person name="Larsson T."/>
            <person name="Lv J."/>
            <person name="Arendt D."/>
            <person name="Savage R."/>
            <person name="Osoegawa K."/>
            <person name="de Jong P."/>
            <person name="Lindberg D.R."/>
            <person name="Seaver E.C."/>
            <person name="Weisblat D.A."/>
            <person name="Putnam N.H."/>
            <person name="Grigoriev I.V."/>
            <person name="Rokhsar D.S."/>
        </authorList>
    </citation>
    <scope>NUCLEOTIDE SEQUENCE</scope>
    <source>
        <strain evidence="10">I ESC-2004</strain>
    </source>
</reference>
<dbReference type="OrthoDB" id="206201at2759"/>
<dbReference type="PANTHER" id="PTHR43806:SF11">
    <property type="entry name" value="CEREVISIN-RELATED"/>
    <property type="match status" value="1"/>
</dbReference>
<comment type="similarity">
    <text evidence="1 5 6">Belongs to the peptidase S8 family.</text>
</comment>
<dbReference type="PROSITE" id="PS00138">
    <property type="entry name" value="SUBTILASE_SER"/>
    <property type="match status" value="1"/>
</dbReference>
<dbReference type="CDD" id="cd04077">
    <property type="entry name" value="Peptidases_S8_PCSK9_ProteinaseK_like"/>
    <property type="match status" value="1"/>
</dbReference>
<evidence type="ECO:0000313" key="8">
    <source>
        <dbReference type="EMBL" id="ELT88748.1"/>
    </source>
</evidence>
<dbReference type="Gene3D" id="3.40.50.200">
    <property type="entry name" value="Peptidase S8/S53 domain"/>
    <property type="match status" value="1"/>
</dbReference>
<dbReference type="EMBL" id="AMQN01015221">
    <property type="status" value="NOT_ANNOTATED_CDS"/>
    <property type="molecule type" value="Genomic_DNA"/>
</dbReference>
<dbReference type="PROSITE" id="PS00136">
    <property type="entry name" value="SUBTILASE_ASP"/>
    <property type="match status" value="1"/>
</dbReference>
<gene>
    <name evidence="8" type="ORF">CAPTEDRAFT_54339</name>
</gene>
<dbReference type="SUPFAM" id="SSF52743">
    <property type="entry name" value="Subtilisin-like"/>
    <property type="match status" value="1"/>
</dbReference>
<evidence type="ECO:0000313" key="10">
    <source>
        <dbReference type="Proteomes" id="UP000014760"/>
    </source>
</evidence>
<dbReference type="GO" id="GO:0004252">
    <property type="term" value="F:serine-type endopeptidase activity"/>
    <property type="evidence" value="ECO:0007669"/>
    <property type="project" value="UniProtKB-UniRule"/>
</dbReference>
<dbReference type="InterPro" id="IPR015500">
    <property type="entry name" value="Peptidase_S8_subtilisin-rel"/>
</dbReference>
<protein>
    <recommendedName>
        <fullName evidence="7">Peptidase S8/S53 domain-containing protein</fullName>
    </recommendedName>
</protein>
<dbReference type="PRINTS" id="PR00723">
    <property type="entry name" value="SUBTILISIN"/>
</dbReference>
<keyword evidence="4 5" id="KW-0720">Serine protease</keyword>
<dbReference type="GO" id="GO:0006508">
    <property type="term" value="P:proteolysis"/>
    <property type="evidence" value="ECO:0007669"/>
    <property type="project" value="UniProtKB-KW"/>
</dbReference>
<dbReference type="GO" id="GO:0005615">
    <property type="term" value="C:extracellular space"/>
    <property type="evidence" value="ECO:0007669"/>
    <property type="project" value="TreeGrafter"/>
</dbReference>
<reference evidence="9" key="3">
    <citation type="submission" date="2015-06" db="UniProtKB">
        <authorList>
            <consortium name="EnsemblMetazoa"/>
        </authorList>
    </citation>
    <scope>IDENTIFICATION</scope>
</reference>
<feature type="active site" description="Charge relay system" evidence="5">
    <location>
        <position position="36"/>
    </location>
</feature>
<dbReference type="InterPro" id="IPR022398">
    <property type="entry name" value="Peptidase_S8_His-AS"/>
</dbReference>
<dbReference type="EnsemblMetazoa" id="CapteT54339">
    <property type="protein sequence ID" value="CapteP54339"/>
    <property type="gene ID" value="CapteG54339"/>
</dbReference>
<dbReference type="STRING" id="283909.R7T676"/>
<dbReference type="InterPro" id="IPR034193">
    <property type="entry name" value="PCSK9_ProteinaseK-like"/>
</dbReference>
<evidence type="ECO:0000259" key="7">
    <source>
        <dbReference type="Pfam" id="PF00082"/>
    </source>
</evidence>
<feature type="active site" description="Charge relay system" evidence="5">
    <location>
        <position position="224"/>
    </location>
</feature>
<dbReference type="PANTHER" id="PTHR43806">
    <property type="entry name" value="PEPTIDASE S8"/>
    <property type="match status" value="1"/>
</dbReference>
<dbReference type="Pfam" id="PF00082">
    <property type="entry name" value="Peptidase_S8"/>
    <property type="match status" value="1"/>
</dbReference>
<evidence type="ECO:0000256" key="1">
    <source>
        <dbReference type="ARBA" id="ARBA00011073"/>
    </source>
</evidence>
<dbReference type="AlphaFoldDB" id="R7T676"/>
<evidence type="ECO:0000256" key="5">
    <source>
        <dbReference type="PROSITE-ProRule" id="PRU01240"/>
    </source>
</evidence>
<sequence>WGLSRVSSRMTPNYEHSTYQYVDSQDGSGVEVYVLDTGINVEHTDFGGRAEHGFTAPGITEGDDDLNGHGTHCAGSVGGTKYGVAKGVKLIAVKVLGFFGFGSNTDIISGIEYVHQQHTAGSKTVMNLSLGGAGSSPAMEAALQAAIDAGVHAVVAAGNSNADACSFSPAHLADAITVAASNIKDDMYSSSNHGTCVDVIAPGENIPSTYIGGPDATATLTGTSMAAPHVAGWVARHLS</sequence>
<dbReference type="PROSITE" id="PS00137">
    <property type="entry name" value="SUBTILASE_HIS"/>
    <property type="match status" value="1"/>
</dbReference>
<feature type="active site" description="Charge relay system" evidence="5">
    <location>
        <position position="69"/>
    </location>
</feature>
<dbReference type="HOGENOM" id="CLU_011263_6_0_1"/>
<dbReference type="InterPro" id="IPR023828">
    <property type="entry name" value="Peptidase_S8_Ser-AS"/>
</dbReference>
<dbReference type="FunFam" id="3.40.50.200:FF:000007">
    <property type="entry name" value="Subtilisin-like serine protease"/>
    <property type="match status" value="1"/>
</dbReference>
<evidence type="ECO:0000256" key="4">
    <source>
        <dbReference type="ARBA" id="ARBA00022825"/>
    </source>
</evidence>
<organism evidence="8">
    <name type="scientific">Capitella teleta</name>
    <name type="common">Polychaete worm</name>
    <dbReference type="NCBI Taxonomy" id="283909"/>
    <lineage>
        <taxon>Eukaryota</taxon>
        <taxon>Metazoa</taxon>
        <taxon>Spiralia</taxon>
        <taxon>Lophotrochozoa</taxon>
        <taxon>Annelida</taxon>
        <taxon>Polychaeta</taxon>
        <taxon>Sedentaria</taxon>
        <taxon>Scolecida</taxon>
        <taxon>Capitellidae</taxon>
        <taxon>Capitella</taxon>
    </lineage>
</organism>
<dbReference type="InterPro" id="IPR036852">
    <property type="entry name" value="Peptidase_S8/S53_dom_sf"/>
</dbReference>
<proteinExistence type="inferred from homology"/>
<evidence type="ECO:0000313" key="9">
    <source>
        <dbReference type="EnsemblMetazoa" id="CapteP54339"/>
    </source>
</evidence>
<dbReference type="EMBL" id="KB311722">
    <property type="protein sequence ID" value="ELT88748.1"/>
    <property type="molecule type" value="Genomic_DNA"/>
</dbReference>
<keyword evidence="3 5" id="KW-0378">Hydrolase</keyword>